<dbReference type="Gene3D" id="3.90.180.10">
    <property type="entry name" value="Medium-chain alcohol dehydrogenases, catalytic domain"/>
    <property type="match status" value="1"/>
</dbReference>
<organism evidence="3 5">
    <name type="scientific">Thalassovita autumnalis</name>
    <dbReference type="NCBI Taxonomy" id="2072972"/>
    <lineage>
        <taxon>Bacteria</taxon>
        <taxon>Pseudomonadati</taxon>
        <taxon>Pseudomonadota</taxon>
        <taxon>Alphaproteobacteria</taxon>
        <taxon>Rhodobacterales</taxon>
        <taxon>Roseobacteraceae</taxon>
        <taxon>Thalassovita</taxon>
    </lineage>
</organism>
<keyword evidence="3" id="KW-0808">Transferase</keyword>
<dbReference type="EMBL" id="CYSB01000041">
    <property type="protein sequence ID" value="CUH69781.1"/>
    <property type="molecule type" value="Genomic_DNA"/>
</dbReference>
<sequence>MRAMIYRHYGPAENVQPAERPKPSPRRGEVLVKLTTSSVTTADWRLRASAFPGGLWLLGRLMFGLFRPRQQVLGGEFAGRVEACGEGVSDFAPGDRVFGFAGHGAHAEYLTIKAKSCIVKTPETLSDEEAAALPFGGLAALVFLRDIAKVQPGEEVLIPGASGGVGLYAVQIAKALGTKVTAVGSTGSLAQLRQLGADRVIDYTQQNLSAAGRDYDVILDPAGFLPFPKGRSLLKPDGRFVALNFGCAEFGQMIANKFRQGPRLIIGVNEDKQEDLRALLRMVRDGQVRPVIGHRFDLADIQSAYRLVESRRRNGAVLLRIA</sequence>
<dbReference type="SUPFAM" id="SSF50129">
    <property type="entry name" value="GroES-like"/>
    <property type="match status" value="1"/>
</dbReference>
<keyword evidence="3" id="KW-0012">Acyltransferase</keyword>
<proteinExistence type="predicted"/>
<evidence type="ECO:0000313" key="4">
    <source>
        <dbReference type="Proteomes" id="UP000051086"/>
    </source>
</evidence>
<accession>A0A0P1FNL8</accession>
<dbReference type="EMBL" id="CYSC01000016">
    <property type="protein sequence ID" value="CUH71011.1"/>
    <property type="molecule type" value="Genomic_DNA"/>
</dbReference>
<dbReference type="Gene3D" id="3.40.50.720">
    <property type="entry name" value="NAD(P)-binding Rossmann-like Domain"/>
    <property type="match status" value="1"/>
</dbReference>
<dbReference type="Proteomes" id="UP000051086">
    <property type="component" value="Unassembled WGS sequence"/>
</dbReference>
<dbReference type="AlphaFoldDB" id="A0A0P1FNL8"/>
<reference evidence="2 4" key="2">
    <citation type="submission" date="2015-09" db="EMBL/GenBank/DDBJ databases">
        <authorList>
            <person name="Rodrigo-Torres L."/>
            <person name="Arahal D.R."/>
        </authorList>
    </citation>
    <scope>NUCLEOTIDE SEQUENCE [LARGE SCALE GENOMIC DNA]</scope>
    <source>
        <strain evidence="2 4">CECT 5118</strain>
    </source>
</reference>
<evidence type="ECO:0000313" key="3">
    <source>
        <dbReference type="EMBL" id="CUH71011.1"/>
    </source>
</evidence>
<dbReference type="GO" id="GO:0016491">
    <property type="term" value="F:oxidoreductase activity"/>
    <property type="evidence" value="ECO:0007669"/>
    <property type="project" value="InterPro"/>
</dbReference>
<dbReference type="PANTHER" id="PTHR44013:SF1">
    <property type="entry name" value="ZINC-TYPE ALCOHOL DEHYDROGENASE-LIKE PROTEIN C16A3.02C"/>
    <property type="match status" value="1"/>
</dbReference>
<dbReference type="PANTHER" id="PTHR44013">
    <property type="entry name" value="ZINC-TYPE ALCOHOL DEHYDROGENASE-LIKE PROTEIN C16A3.02C"/>
    <property type="match status" value="1"/>
</dbReference>
<evidence type="ECO:0000313" key="5">
    <source>
        <dbReference type="Proteomes" id="UP000051887"/>
    </source>
</evidence>
<protein>
    <submittedName>
        <fullName evidence="3">Beta-ketoacyl-acyl-carrier-protein synthase I</fullName>
        <ecNumber evidence="3">2.3.1.41</ecNumber>
    </submittedName>
</protein>
<dbReference type="EC" id="2.3.1.41" evidence="3"/>
<name>A0A0P1FNL8_9RHOB</name>
<dbReference type="Pfam" id="PF08240">
    <property type="entry name" value="ADH_N"/>
    <property type="match status" value="1"/>
</dbReference>
<keyword evidence="4" id="KW-1185">Reference proteome</keyword>
<dbReference type="SUPFAM" id="SSF51735">
    <property type="entry name" value="NAD(P)-binding Rossmann-fold domains"/>
    <property type="match status" value="1"/>
</dbReference>
<dbReference type="GO" id="GO:0008270">
    <property type="term" value="F:zinc ion binding"/>
    <property type="evidence" value="ECO:0007669"/>
    <property type="project" value="InterPro"/>
</dbReference>
<gene>
    <name evidence="3" type="primary">ppsC_1</name>
    <name evidence="2" type="synonym">ppsC_2</name>
    <name evidence="2" type="ORF">TL5118_03751</name>
    <name evidence="3" type="ORF">TL5120_00791</name>
</gene>
<reference evidence="3 5" key="1">
    <citation type="submission" date="2015-09" db="EMBL/GenBank/DDBJ databases">
        <authorList>
            <consortium name="Swine Surveillance"/>
        </authorList>
    </citation>
    <scope>NUCLEOTIDE SEQUENCE [LARGE SCALE GENOMIC DNA]</scope>
    <source>
        <strain evidence="3 5">5120</strain>
    </source>
</reference>
<dbReference type="InterPro" id="IPR036291">
    <property type="entry name" value="NAD(P)-bd_dom_sf"/>
</dbReference>
<dbReference type="PROSITE" id="PS01162">
    <property type="entry name" value="QOR_ZETA_CRYSTAL"/>
    <property type="match status" value="1"/>
</dbReference>
<dbReference type="Proteomes" id="UP000051887">
    <property type="component" value="Unassembled WGS sequence"/>
</dbReference>
<evidence type="ECO:0000259" key="1">
    <source>
        <dbReference type="SMART" id="SM00829"/>
    </source>
</evidence>
<dbReference type="InterPro" id="IPR013154">
    <property type="entry name" value="ADH-like_N"/>
</dbReference>
<dbReference type="Pfam" id="PF13602">
    <property type="entry name" value="ADH_zinc_N_2"/>
    <property type="match status" value="1"/>
</dbReference>
<dbReference type="InterPro" id="IPR052733">
    <property type="entry name" value="Chloroplast_QOR"/>
</dbReference>
<dbReference type="InterPro" id="IPR011032">
    <property type="entry name" value="GroES-like_sf"/>
</dbReference>
<dbReference type="InterPro" id="IPR020843">
    <property type="entry name" value="ER"/>
</dbReference>
<evidence type="ECO:0000313" key="2">
    <source>
        <dbReference type="EMBL" id="CUH69781.1"/>
    </source>
</evidence>
<dbReference type="InterPro" id="IPR002364">
    <property type="entry name" value="Quin_OxRdtase/zeta-crystal_CS"/>
</dbReference>
<dbReference type="SMART" id="SM00829">
    <property type="entry name" value="PKS_ER"/>
    <property type="match status" value="1"/>
</dbReference>
<dbReference type="GO" id="GO:0004315">
    <property type="term" value="F:3-oxoacyl-[acyl-carrier-protein] synthase activity"/>
    <property type="evidence" value="ECO:0007669"/>
    <property type="project" value="UniProtKB-EC"/>
</dbReference>
<dbReference type="CDD" id="cd08267">
    <property type="entry name" value="MDR1"/>
    <property type="match status" value="1"/>
</dbReference>
<feature type="domain" description="Enoyl reductase (ER)" evidence="1">
    <location>
        <begin position="10"/>
        <end position="319"/>
    </location>
</feature>